<accession>A0A3S5E9I7</accession>
<evidence type="ECO:0000256" key="1">
    <source>
        <dbReference type="SAM" id="SignalP"/>
    </source>
</evidence>
<organism evidence="2 3">
    <name type="scientific">Pseudomonas fluorescens</name>
    <dbReference type="NCBI Taxonomy" id="294"/>
    <lineage>
        <taxon>Bacteria</taxon>
        <taxon>Pseudomonadati</taxon>
        <taxon>Pseudomonadota</taxon>
        <taxon>Gammaproteobacteria</taxon>
        <taxon>Pseudomonadales</taxon>
        <taxon>Pseudomonadaceae</taxon>
        <taxon>Pseudomonas</taxon>
    </lineage>
</organism>
<proteinExistence type="predicted"/>
<dbReference type="EMBL" id="LR134318">
    <property type="protein sequence ID" value="VEF10789.1"/>
    <property type="molecule type" value="Genomic_DNA"/>
</dbReference>
<sequence length="440" mass="47979">MSRRRGVALLLMSVFGFVVHSAQAITGPETAQVLNARYQLKADSCAGGTAVYFCSGVLLRRSRNPVNLPFWMLSAEAVASGAERFDFWREDRPPVDRNVANGFVLSDVFTAIGVNKSLDVSAAVPDAQALVKNWDDTAPTKIPLEALFYNVTVKGALRRALKDQLTYFQATGEWLPILRLQAAETQQNPFGFNQADQLYVGYQVAARLEARYADTAPACRDGRAAFYCNGVLIRTTDQSTAFHSWNPSPGSVRGNGASFSYLRADAGVIRFYKSQGFVVREQAAPAGNPMTLRCAYPYDAGTGGSADVCRTHGGLCSEVGVNSIDAWVSRYGGQVNRSCAFTTDPQQFQLSIDVRKNRGDSLGWNEFMVAAWPQDNPAQLPIEAFFYNTQALLPSNGLPGAQYDQKDFFQETGRNVPILRITLGAGAGGIFVFNPLEQGL</sequence>
<protein>
    <submittedName>
        <fullName evidence="2">Halovibrin HvnA</fullName>
    </submittedName>
</protein>
<name>A0A3S5E9I7_PSEFL</name>
<dbReference type="OrthoDB" id="6766953at2"/>
<keyword evidence="1" id="KW-0732">Signal</keyword>
<evidence type="ECO:0000313" key="3">
    <source>
        <dbReference type="Proteomes" id="UP000281909"/>
    </source>
</evidence>
<dbReference type="RefSeq" id="WP_126362811.1">
    <property type="nucleotide sequence ID" value="NZ_LR134318.1"/>
</dbReference>
<feature type="chain" id="PRO_5018708621" evidence="1">
    <location>
        <begin position="25"/>
        <end position="440"/>
    </location>
</feature>
<reference evidence="2 3" key="1">
    <citation type="submission" date="2018-12" db="EMBL/GenBank/DDBJ databases">
        <authorList>
            <consortium name="Pathogen Informatics"/>
        </authorList>
    </citation>
    <scope>NUCLEOTIDE SEQUENCE [LARGE SCALE GENOMIC DNA]</scope>
    <source>
        <strain evidence="2 3">NCTC9428</strain>
    </source>
</reference>
<dbReference type="AlphaFoldDB" id="A0A3S5E9I7"/>
<evidence type="ECO:0000313" key="2">
    <source>
        <dbReference type="EMBL" id="VEF10789.1"/>
    </source>
</evidence>
<dbReference type="Proteomes" id="UP000281909">
    <property type="component" value="Chromosome"/>
</dbReference>
<feature type="signal peptide" evidence="1">
    <location>
        <begin position="1"/>
        <end position="24"/>
    </location>
</feature>
<gene>
    <name evidence="2" type="ORF">NCTC9428_02399</name>
</gene>